<organism evidence="5">
    <name type="scientific">Papilio xuthus</name>
    <name type="common">Asian swallowtail butterfly</name>
    <dbReference type="NCBI Taxonomy" id="66420"/>
    <lineage>
        <taxon>Eukaryota</taxon>
        <taxon>Metazoa</taxon>
        <taxon>Ecdysozoa</taxon>
        <taxon>Arthropoda</taxon>
        <taxon>Hexapoda</taxon>
        <taxon>Insecta</taxon>
        <taxon>Pterygota</taxon>
        <taxon>Neoptera</taxon>
        <taxon>Endopterygota</taxon>
        <taxon>Lepidoptera</taxon>
        <taxon>Glossata</taxon>
        <taxon>Ditrysia</taxon>
        <taxon>Papilionoidea</taxon>
        <taxon>Papilionidae</taxon>
        <taxon>Papilioninae</taxon>
        <taxon>Papilio</taxon>
    </lineage>
</organism>
<dbReference type="GeneID" id="106118394"/>
<dbReference type="AlphaFoldDB" id="A0AAJ7E9T8"/>
<feature type="signal peptide" evidence="4">
    <location>
        <begin position="1"/>
        <end position="17"/>
    </location>
</feature>
<evidence type="ECO:0000256" key="2">
    <source>
        <dbReference type="PROSITE-ProRule" id="PRU00497"/>
    </source>
</evidence>
<evidence type="ECO:0000256" key="1">
    <source>
        <dbReference type="ARBA" id="ARBA00022729"/>
    </source>
</evidence>
<dbReference type="Proteomes" id="UP000694872">
    <property type="component" value="Unplaced"/>
</dbReference>
<proteinExistence type="predicted"/>
<dbReference type="GO" id="GO:0042302">
    <property type="term" value="F:structural constituent of cuticle"/>
    <property type="evidence" value="ECO:0007669"/>
    <property type="project" value="UniProtKB-UniRule"/>
</dbReference>
<dbReference type="KEGG" id="pxu:106118394"/>
<reference evidence="5" key="1">
    <citation type="submission" date="2025-08" db="UniProtKB">
        <authorList>
            <consortium name="RefSeq"/>
        </authorList>
    </citation>
    <scope>IDENTIFICATION</scope>
</reference>
<name>A0AAJ7E9T8_PAPXU</name>
<gene>
    <name evidence="5" type="primary">LOC106118394</name>
</gene>
<keyword evidence="2" id="KW-0193">Cuticle</keyword>
<dbReference type="PROSITE" id="PS51155">
    <property type="entry name" value="CHIT_BIND_RR_2"/>
    <property type="match status" value="1"/>
</dbReference>
<dbReference type="InterPro" id="IPR000618">
    <property type="entry name" value="Insect_cuticle"/>
</dbReference>
<evidence type="ECO:0000256" key="3">
    <source>
        <dbReference type="SAM" id="MobiDB-lite"/>
    </source>
</evidence>
<keyword evidence="1 4" id="KW-0732">Signal</keyword>
<feature type="chain" id="PRO_5042579940" evidence="4">
    <location>
        <begin position="18"/>
        <end position="166"/>
    </location>
</feature>
<feature type="region of interest" description="Disordered" evidence="3">
    <location>
        <begin position="41"/>
        <end position="107"/>
    </location>
</feature>
<sequence>MISKIAILCCLVVSATCMVLHQAPLPLYSLQYQDQAPNYNFDYNANNGHPGNFNGRDNLQESRRGESGLGQYSLRQQDNIPRAGEYRSDDAGYNAYLNNDRRQSNLGDDRYVENINEEARRPSNQGPQVNQPWQIPSIHQASPTPVTITQTSVYHQTYSHGHKSKK</sequence>
<dbReference type="CTD" id="100379406"/>
<protein>
    <submittedName>
        <fullName evidence="5">Uncharacterized protein LOC106118394</fullName>
    </submittedName>
</protein>
<dbReference type="RefSeq" id="XP_013168512.1">
    <property type="nucleotide sequence ID" value="XM_013313058.1"/>
</dbReference>
<evidence type="ECO:0000313" key="5">
    <source>
        <dbReference type="RefSeq" id="XP_013168512.1"/>
    </source>
</evidence>
<evidence type="ECO:0000256" key="4">
    <source>
        <dbReference type="SAM" id="SignalP"/>
    </source>
</evidence>
<accession>A0AAJ7E9T8</accession>